<dbReference type="InterPro" id="IPR008228">
    <property type="entry name" value="UCP006173"/>
</dbReference>
<dbReference type="NCBIfam" id="NF003501">
    <property type="entry name" value="PRK05170.1-5"/>
    <property type="match status" value="1"/>
</dbReference>
<organism evidence="1 2">
    <name type="scientific">Oceaniradius stylonematis</name>
    <dbReference type="NCBI Taxonomy" id="2184161"/>
    <lineage>
        <taxon>Bacteria</taxon>
        <taxon>Pseudomonadati</taxon>
        <taxon>Pseudomonadota</taxon>
        <taxon>Alphaproteobacteria</taxon>
        <taxon>Hyphomicrobiales</taxon>
        <taxon>Ahrensiaceae</taxon>
        <taxon>Oceaniradius</taxon>
    </lineage>
</organism>
<evidence type="ECO:0000313" key="2">
    <source>
        <dbReference type="Proteomes" id="UP000246132"/>
    </source>
</evidence>
<dbReference type="InterPro" id="IPR005358">
    <property type="entry name" value="Puta_zinc/iron-chelating_dom"/>
</dbReference>
<dbReference type="NCBIfam" id="NF003507">
    <property type="entry name" value="PRK05170.2-5"/>
    <property type="match status" value="1"/>
</dbReference>
<dbReference type="AlphaFoldDB" id="A0A3A8AH43"/>
<dbReference type="Proteomes" id="UP000246132">
    <property type="component" value="Unassembled WGS sequence"/>
</dbReference>
<evidence type="ECO:0000313" key="1">
    <source>
        <dbReference type="EMBL" id="RKF06970.1"/>
    </source>
</evidence>
<dbReference type="OrthoDB" id="9786855at2"/>
<comment type="caution">
    <text evidence="1">The sequence shown here is derived from an EMBL/GenBank/DDBJ whole genome shotgun (WGS) entry which is preliminary data.</text>
</comment>
<protein>
    <submittedName>
        <fullName evidence="1">YcgN family cysteine cluster protein</fullName>
    </submittedName>
</protein>
<keyword evidence="2" id="KW-1185">Reference proteome</keyword>
<dbReference type="EMBL" id="QFWV02000005">
    <property type="protein sequence ID" value="RKF06970.1"/>
    <property type="molecule type" value="Genomic_DNA"/>
</dbReference>
<dbReference type="Pfam" id="PF03692">
    <property type="entry name" value="CxxCxxCC"/>
    <property type="match status" value="1"/>
</dbReference>
<accession>A0A3A8AH43</accession>
<proteinExistence type="predicted"/>
<dbReference type="PANTHER" id="PTHR37421:SF1">
    <property type="entry name" value="UPF0260 PROTEIN YCGN"/>
    <property type="match status" value="1"/>
</dbReference>
<sequence>MTAREWESLCDGCGKCCMSKLIDEDTEEILYTTVACRLFDAASCRCTDYENRQAKVADCVRLTPDNVGEIVWLPGTCAYRLVAEGRPLYDWHPLVSGDPMSVHEAGISVFGRVTAREQDMAHDGEYLDHLVGGEL</sequence>
<dbReference type="PANTHER" id="PTHR37421">
    <property type="entry name" value="UPF0260 PROTEIN YCGN"/>
    <property type="match status" value="1"/>
</dbReference>
<reference evidence="1 2" key="1">
    <citation type="journal article" date="2018" name="Int. J. Syst. Bacteriol.">
        <title>Oceaniradius stylonemae gen. nov., sp. nov., isolated from a red alga, Stylonema cornu-cervi.</title>
        <authorList>
            <person name="Jeong S."/>
        </authorList>
    </citation>
    <scope>NUCLEOTIDE SEQUENCE [LARGE SCALE GENOMIC DNA]</scope>
    <source>
        <strain evidence="1 2">StC1</strain>
    </source>
</reference>
<name>A0A3A8AH43_9HYPH</name>
<gene>
    <name evidence="1" type="ORF">DEM25_009005</name>
</gene>
<dbReference type="PIRSF" id="PIRSF006173">
    <property type="entry name" value="UCP006173"/>
    <property type="match status" value="1"/>
</dbReference>